<evidence type="ECO:0000313" key="3">
    <source>
        <dbReference type="Proteomes" id="UP000540423"/>
    </source>
</evidence>
<sequence>MHDEHQQLRPWGTIRPDFWESGLTPASGTVTNEPSRPADVVPPQQNPPAEEARPSASSSDEPVHEEDSRTDVVTTAEAAQSAASSAASPPQDGPPAAYLDRINSLVASFGRPDDREGLAAAAVEAETIDQELTAQYGDQHPYTINIREIRGWLAFLMGDSATAARWFLHTTGLQIAARGAAHADTGSSVRRAVHTWQQVKDPAEVVLIGGDLAKAVAAVLGEESDAARFVQARIARRHKQLAQ</sequence>
<feature type="compositionally biased region" description="Polar residues" evidence="1">
    <location>
        <begin position="24"/>
        <end position="34"/>
    </location>
</feature>
<dbReference type="AlphaFoldDB" id="A0A7X0HKM2"/>
<organism evidence="2 3">
    <name type="scientific">Streptomyces candidus</name>
    <dbReference type="NCBI Taxonomy" id="67283"/>
    <lineage>
        <taxon>Bacteria</taxon>
        <taxon>Bacillati</taxon>
        <taxon>Actinomycetota</taxon>
        <taxon>Actinomycetes</taxon>
        <taxon>Kitasatosporales</taxon>
        <taxon>Streptomycetaceae</taxon>
        <taxon>Streptomyces</taxon>
    </lineage>
</organism>
<comment type="caution">
    <text evidence="2">The sequence shown here is derived from an EMBL/GenBank/DDBJ whole genome shotgun (WGS) entry which is preliminary data.</text>
</comment>
<dbReference type="Proteomes" id="UP000540423">
    <property type="component" value="Unassembled WGS sequence"/>
</dbReference>
<dbReference type="EMBL" id="JACHEM010000021">
    <property type="protein sequence ID" value="MBB6439401.1"/>
    <property type="molecule type" value="Genomic_DNA"/>
</dbReference>
<gene>
    <name evidence="2" type="ORF">HNQ79_005913</name>
</gene>
<reference evidence="2 3" key="1">
    <citation type="submission" date="2020-08" db="EMBL/GenBank/DDBJ databases">
        <title>Genomic Encyclopedia of Type Strains, Phase IV (KMG-IV): sequencing the most valuable type-strain genomes for metagenomic binning, comparative biology and taxonomic classification.</title>
        <authorList>
            <person name="Goeker M."/>
        </authorList>
    </citation>
    <scope>NUCLEOTIDE SEQUENCE [LARGE SCALE GENOMIC DNA]</scope>
    <source>
        <strain evidence="2 3">DSM 40141</strain>
    </source>
</reference>
<feature type="compositionally biased region" description="Low complexity" evidence="1">
    <location>
        <begin position="76"/>
        <end position="97"/>
    </location>
</feature>
<evidence type="ECO:0000256" key="1">
    <source>
        <dbReference type="SAM" id="MobiDB-lite"/>
    </source>
</evidence>
<proteinExistence type="predicted"/>
<evidence type="ECO:0000313" key="2">
    <source>
        <dbReference type="EMBL" id="MBB6439401.1"/>
    </source>
</evidence>
<feature type="compositionally biased region" description="Basic and acidic residues" evidence="1">
    <location>
        <begin position="61"/>
        <end position="70"/>
    </location>
</feature>
<protein>
    <submittedName>
        <fullName evidence="2">Uncharacterized protein</fullName>
    </submittedName>
</protein>
<accession>A0A7X0HKM2</accession>
<keyword evidence="3" id="KW-1185">Reference proteome</keyword>
<name>A0A7X0HKM2_9ACTN</name>
<feature type="region of interest" description="Disordered" evidence="1">
    <location>
        <begin position="1"/>
        <end position="98"/>
    </location>
</feature>
<dbReference type="RefSeq" id="WP_185035950.1">
    <property type="nucleotide sequence ID" value="NZ_BNBN01000015.1"/>
</dbReference>